<feature type="region of interest" description="Disordered" evidence="1">
    <location>
        <begin position="596"/>
        <end position="682"/>
    </location>
</feature>
<comment type="caution">
    <text evidence="2">The sequence shown here is derived from an EMBL/GenBank/DDBJ whole genome shotgun (WGS) entry which is preliminary data.</text>
</comment>
<protein>
    <recommendedName>
        <fullName evidence="4">SHSP domain-containing protein</fullName>
    </recommendedName>
</protein>
<feature type="compositionally biased region" description="Low complexity" evidence="1">
    <location>
        <begin position="205"/>
        <end position="220"/>
    </location>
</feature>
<feature type="region of interest" description="Disordered" evidence="1">
    <location>
        <begin position="822"/>
        <end position="851"/>
    </location>
</feature>
<feature type="compositionally biased region" description="Low complexity" evidence="1">
    <location>
        <begin position="605"/>
        <end position="617"/>
    </location>
</feature>
<feature type="compositionally biased region" description="Basic and acidic residues" evidence="1">
    <location>
        <begin position="458"/>
        <end position="494"/>
    </location>
</feature>
<feature type="compositionally biased region" description="Basic residues" evidence="1">
    <location>
        <begin position="252"/>
        <end position="264"/>
    </location>
</feature>
<accession>A0A8K0JIV2</accession>
<feature type="compositionally biased region" description="Low complexity" evidence="1">
    <location>
        <begin position="825"/>
        <end position="834"/>
    </location>
</feature>
<feature type="compositionally biased region" description="Basic and acidic residues" evidence="1">
    <location>
        <begin position="116"/>
        <end position="137"/>
    </location>
</feature>
<dbReference type="Proteomes" id="UP000812966">
    <property type="component" value="Unassembled WGS sequence"/>
</dbReference>
<feature type="region of interest" description="Disordered" evidence="1">
    <location>
        <begin position="1"/>
        <end position="143"/>
    </location>
</feature>
<evidence type="ECO:0000313" key="3">
    <source>
        <dbReference type="Proteomes" id="UP000812966"/>
    </source>
</evidence>
<keyword evidence="3" id="KW-1185">Reference proteome</keyword>
<feature type="compositionally biased region" description="Low complexity" evidence="1">
    <location>
        <begin position="642"/>
        <end position="652"/>
    </location>
</feature>
<evidence type="ECO:0000256" key="1">
    <source>
        <dbReference type="SAM" id="MobiDB-lite"/>
    </source>
</evidence>
<dbReference type="AlphaFoldDB" id="A0A8K0JIV2"/>
<feature type="compositionally biased region" description="Polar residues" evidence="1">
    <location>
        <begin position="653"/>
        <end position="675"/>
    </location>
</feature>
<name>A0A8K0JIV2_9TREE</name>
<feature type="compositionally biased region" description="Basic and acidic residues" evidence="1">
    <location>
        <begin position="29"/>
        <end position="39"/>
    </location>
</feature>
<feature type="compositionally biased region" description="Basic and acidic residues" evidence="1">
    <location>
        <begin position="372"/>
        <end position="395"/>
    </location>
</feature>
<sequence length="865" mass="94371">MGSDQYPKRSPSRSSIPARGVESTAIESLVDRTKTRMDPRGMSSIERSDDRSQPADRPGMLERQDSDVSNASSTGELFDMDPLRRDSATTVESSEELVSPMFDSHSLHRPVIVRGSRSDERRTRDSLVDNNNHREQQQGDEAELASKGVVAQGKEMMENGIGNLAAKWKSFGFAGGKSHKPIDTDQHPAGPSNVDPRLPASTVDQTTNQATSTSFATSSSIGRTRSPNRNLHGIPPLHTSRPRIPSSEFQYHQHHYQHHPHHQGHQYESSELTPRAEHPPDYSPKSMAETVTSPKNARREMRTSADQEDEEMNASSSSRNGTIKRRRDTTVRKSLLLNRGERPSQGTGQDDRAGGEVDRKADAPGGYFPDVEELKRKAKQQRDAEKAKRKSDALARRARASALATFATSPRANSPFTSPTAEGNSPWRTAGKNEVESASDSENSGTDEMETPWPSSARHGDTPLGLEHEMVKSSRANSLRERMNSMGSIEEKHARSPFASRRNSVDRRSSSDIQTDEDEVLQAGTGCAISNPLAPPPGYPLYSPSIGSEPSDRPWMRSSSYAGSSANSSPPLIDRFHSATEALPVNQSAKGPYGQYFGFLPTGPQSQSQGSSASGSGTESELQRKLYSRFETAGRGLHNDKSTPTSGSSSISLHNVPSPNDSPRINTDTEGQESSPFEGKITIDTSPDRYVISVGEMVGFSLENITIAVKSINRSSSTSSSVPRTGLVHSHSSDASSVHSHMSARSNASFHGVEKLPIQRTASPDIVAEGKVLHLIADRWEDSAHFERRITFGKDADFSNGVKAKFDGTKLVIEVARRARPLARPPAGRASLPPDSDVLPRPSFSSETFRIPKNLPAQRHHSIAF</sequence>
<dbReference type="EMBL" id="JABELV010000102">
    <property type="protein sequence ID" value="KAG7530992.1"/>
    <property type="molecule type" value="Genomic_DNA"/>
</dbReference>
<gene>
    <name evidence="2" type="ORF">FFLO_04663</name>
</gene>
<feature type="compositionally biased region" description="Low complexity" evidence="1">
    <location>
        <begin position="729"/>
        <end position="740"/>
    </location>
</feature>
<feature type="compositionally biased region" description="Low complexity" evidence="1">
    <location>
        <begin position="558"/>
        <end position="569"/>
    </location>
</feature>
<reference evidence="2" key="1">
    <citation type="submission" date="2020-04" db="EMBL/GenBank/DDBJ databases">
        <title>Analysis of mating type loci in Filobasidium floriforme.</title>
        <authorList>
            <person name="Nowrousian M."/>
        </authorList>
    </citation>
    <scope>NUCLEOTIDE SEQUENCE</scope>
    <source>
        <strain evidence="2">CBS 6242</strain>
    </source>
</reference>
<evidence type="ECO:0008006" key="4">
    <source>
        <dbReference type="Google" id="ProtNLM"/>
    </source>
</evidence>
<evidence type="ECO:0000313" key="2">
    <source>
        <dbReference type="EMBL" id="KAG7530992.1"/>
    </source>
</evidence>
<feature type="compositionally biased region" description="Basic and acidic residues" evidence="1">
    <location>
        <begin position="349"/>
        <end position="362"/>
    </location>
</feature>
<feature type="compositionally biased region" description="Basic and acidic residues" evidence="1">
    <location>
        <begin position="46"/>
        <end position="66"/>
    </location>
</feature>
<proteinExistence type="predicted"/>
<feature type="region of interest" description="Disordered" evidence="1">
    <location>
        <begin position="177"/>
        <end position="573"/>
    </location>
</feature>
<organism evidence="2 3">
    <name type="scientific">Filobasidium floriforme</name>
    <dbReference type="NCBI Taxonomy" id="5210"/>
    <lineage>
        <taxon>Eukaryota</taxon>
        <taxon>Fungi</taxon>
        <taxon>Dikarya</taxon>
        <taxon>Basidiomycota</taxon>
        <taxon>Agaricomycotina</taxon>
        <taxon>Tremellomycetes</taxon>
        <taxon>Filobasidiales</taxon>
        <taxon>Filobasidiaceae</taxon>
        <taxon>Filobasidium</taxon>
    </lineage>
</organism>
<feature type="compositionally biased region" description="Polar residues" evidence="1">
    <location>
        <begin position="406"/>
        <end position="427"/>
    </location>
</feature>
<feature type="region of interest" description="Disordered" evidence="1">
    <location>
        <begin position="713"/>
        <end position="740"/>
    </location>
</feature>